<dbReference type="CDD" id="cd03801">
    <property type="entry name" value="GT4_PimA-like"/>
    <property type="match status" value="1"/>
</dbReference>
<feature type="domain" description="Glycosyl transferase family 1" evidence="2">
    <location>
        <begin position="171"/>
        <end position="315"/>
    </location>
</feature>
<dbReference type="PANTHER" id="PTHR46401">
    <property type="entry name" value="GLYCOSYLTRANSFERASE WBBK-RELATED"/>
    <property type="match status" value="1"/>
</dbReference>
<dbReference type="RefSeq" id="WP_275205501.1">
    <property type="nucleotide sequence ID" value="NZ_CP181870.1"/>
</dbReference>
<evidence type="ECO:0000313" key="3">
    <source>
        <dbReference type="EMBL" id="MDE8771977.1"/>
    </source>
</evidence>
<dbReference type="Pfam" id="PF00534">
    <property type="entry name" value="Glycos_transf_1"/>
    <property type="match status" value="1"/>
</dbReference>
<accession>A0AAJ1JIF7</accession>
<evidence type="ECO:0000313" key="4">
    <source>
        <dbReference type="Proteomes" id="UP001163056"/>
    </source>
</evidence>
<comment type="caution">
    <text evidence="3">The sequence shown here is derived from an EMBL/GenBank/DDBJ whole genome shotgun (WGS) entry which is preliminary data.</text>
</comment>
<dbReference type="AlphaFoldDB" id="A0AAJ1JIF7"/>
<name>A0AAJ1JIF7_PROST</name>
<evidence type="ECO:0000259" key="2">
    <source>
        <dbReference type="Pfam" id="PF00534"/>
    </source>
</evidence>
<dbReference type="GO" id="GO:0016757">
    <property type="term" value="F:glycosyltransferase activity"/>
    <property type="evidence" value="ECO:0007669"/>
    <property type="project" value="InterPro"/>
</dbReference>
<organism evidence="3 4">
    <name type="scientific">Providencia stuartii</name>
    <dbReference type="NCBI Taxonomy" id="588"/>
    <lineage>
        <taxon>Bacteria</taxon>
        <taxon>Pseudomonadati</taxon>
        <taxon>Pseudomonadota</taxon>
        <taxon>Gammaproteobacteria</taxon>
        <taxon>Enterobacterales</taxon>
        <taxon>Morganellaceae</taxon>
        <taxon>Providencia</taxon>
    </lineage>
</organism>
<evidence type="ECO:0000256" key="1">
    <source>
        <dbReference type="ARBA" id="ARBA00022679"/>
    </source>
</evidence>
<dbReference type="SUPFAM" id="SSF53756">
    <property type="entry name" value="UDP-Glycosyltransferase/glycogen phosphorylase"/>
    <property type="match status" value="1"/>
</dbReference>
<dbReference type="EMBL" id="JAREJI010000033">
    <property type="protein sequence ID" value="MDE8771977.1"/>
    <property type="molecule type" value="Genomic_DNA"/>
</dbReference>
<dbReference type="Proteomes" id="UP001163056">
    <property type="component" value="Unassembled WGS sequence"/>
</dbReference>
<protein>
    <submittedName>
        <fullName evidence="3">Glycosyltransferase family 4 protein</fullName>
    </submittedName>
</protein>
<sequence length="349" mass="40384">MKLLHLYHKTYNAGDGITNVVSNLSKYQNKIPHIESFHLAFSSDDKLKQKAEFKTISFFKLLFQIKSYSPDFIYVHGIFKIKSPILITSLKLMGFKIILVPHCSLMKRTILHKKIKKSIYLSIFKKISFQHVNFIQYLNKEEKNDSIFISNKIKTYILPNGVGVNTPIKQKNFKKIKPFYLGRCDIYHKGLDLLINSLNIFYKKTQSNILFNIYGADKKQTIELTNLKPNKNIIIRPPIFGLKKEEVLESNNIFIMTSRYEGLPVSVLEALAYGNICLLTEGTNMAKIVKKYNCGFVIKNINDIYYTLNKIKNMPENELIEMSTNAKNLVNESYNWQSIANLSIKKIIS</sequence>
<reference evidence="3 4" key="1">
    <citation type="submission" date="2023-03" db="EMBL/GenBank/DDBJ databases">
        <title>WGS of NDM-producing Providencia thailandensis from Ukrainian patients.</title>
        <authorList>
            <person name="Zabicka D."/>
            <person name="Izdebski R."/>
            <person name="Urbanowicz P."/>
            <person name="Biedrzycka M."/>
            <person name="Guzek A."/>
            <person name="Gniadkowski M."/>
        </authorList>
    </citation>
    <scope>NUCLEOTIDE SEQUENCE [LARGE SCALE GENOMIC DNA]</scope>
    <source>
        <strain evidence="3 4">8015-22</strain>
    </source>
</reference>
<keyword evidence="1" id="KW-0808">Transferase</keyword>
<dbReference type="Gene3D" id="3.40.50.2000">
    <property type="entry name" value="Glycogen Phosphorylase B"/>
    <property type="match status" value="2"/>
</dbReference>
<dbReference type="GO" id="GO:0009103">
    <property type="term" value="P:lipopolysaccharide biosynthetic process"/>
    <property type="evidence" value="ECO:0007669"/>
    <property type="project" value="TreeGrafter"/>
</dbReference>
<proteinExistence type="predicted"/>
<dbReference type="PANTHER" id="PTHR46401:SF2">
    <property type="entry name" value="GLYCOSYLTRANSFERASE WBBK-RELATED"/>
    <property type="match status" value="1"/>
</dbReference>
<dbReference type="InterPro" id="IPR001296">
    <property type="entry name" value="Glyco_trans_1"/>
</dbReference>
<gene>
    <name evidence="3" type="ORF">PZS58_21075</name>
</gene>